<gene>
    <name evidence="15" type="ORF">WJX84_000659</name>
</gene>
<dbReference type="GO" id="GO:0004662">
    <property type="term" value="F:CAAX-protein geranylgeranyltransferase activity"/>
    <property type="evidence" value="ECO:0007669"/>
    <property type="project" value="UniProtKB-EC"/>
</dbReference>
<dbReference type="EMBL" id="JALJOV010000303">
    <property type="protein sequence ID" value="KAK9864908.1"/>
    <property type="molecule type" value="Genomic_DNA"/>
</dbReference>
<evidence type="ECO:0000256" key="7">
    <source>
        <dbReference type="ARBA" id="ARBA00022737"/>
    </source>
</evidence>
<evidence type="ECO:0000256" key="14">
    <source>
        <dbReference type="SAM" id="MobiDB-lite"/>
    </source>
</evidence>
<reference evidence="15 16" key="1">
    <citation type="journal article" date="2024" name="Nat. Commun.">
        <title>Phylogenomics reveals the evolutionary origins of lichenization in chlorophyte algae.</title>
        <authorList>
            <person name="Puginier C."/>
            <person name="Libourel C."/>
            <person name="Otte J."/>
            <person name="Skaloud P."/>
            <person name="Haon M."/>
            <person name="Grisel S."/>
            <person name="Petersen M."/>
            <person name="Berrin J.G."/>
            <person name="Delaux P.M."/>
            <person name="Dal Grande F."/>
            <person name="Keller J."/>
        </authorList>
    </citation>
    <scope>NUCLEOTIDE SEQUENCE [LARGE SCALE GENOMIC DNA]</scope>
    <source>
        <strain evidence="15 16">SAG 2523</strain>
    </source>
</reference>
<evidence type="ECO:0000256" key="12">
    <source>
        <dbReference type="ARBA" id="ARBA00043086"/>
    </source>
</evidence>
<sequence>MSGKPPDGKPFTFGAQGKDPNLEKKADIQKAILESVLGELREELKVLDQDGWIDDASEQLQKISDRPEWLDVVPEALQEPQVPVVAIEFDEEYRDVLGLLRAMIKAGETSHRALWISAEAIKLSSANYSAWDWHWRCWEACGHQAEPELQLMQQIASDNPKNYQLWNFRRRFAVHRGAAYALEEMEFAADCLRVDAKNYHAWGHRHAMLRAFGLWGSELELTDLLLQDDPYNNSAWSQRHAAFTLALSSGTSGTSVADETDWTCRQILRAPRNWASWNYMRSLTALPMSRRGAWQGPRACAGICHQVLALHASCAPAWGLLAFVLQMQLQKAIAKRQPAIVAQAANKLKVALQQLCVADPTRAAYWTQMAESSIPVSARGD</sequence>
<evidence type="ECO:0000256" key="8">
    <source>
        <dbReference type="ARBA" id="ARBA00022842"/>
    </source>
</evidence>
<evidence type="ECO:0000256" key="5">
    <source>
        <dbReference type="ARBA" id="ARBA00022602"/>
    </source>
</evidence>
<keyword evidence="7" id="KW-0677">Repeat</keyword>
<keyword evidence="5" id="KW-0637">Prenyltransferase</keyword>
<dbReference type="Pfam" id="PF01239">
    <property type="entry name" value="PPTA"/>
    <property type="match status" value="3"/>
</dbReference>
<feature type="region of interest" description="Disordered" evidence="14">
    <location>
        <begin position="1"/>
        <end position="22"/>
    </location>
</feature>
<comment type="caution">
    <text evidence="15">The sequence shown here is derived from an EMBL/GenBank/DDBJ whole genome shotgun (WGS) entry which is preliminary data.</text>
</comment>
<keyword evidence="16" id="KW-1185">Reference proteome</keyword>
<dbReference type="Gene3D" id="1.25.40.120">
    <property type="entry name" value="Protein prenylyltransferase"/>
    <property type="match status" value="1"/>
</dbReference>
<evidence type="ECO:0000313" key="16">
    <source>
        <dbReference type="Proteomes" id="UP001485043"/>
    </source>
</evidence>
<evidence type="ECO:0000256" key="9">
    <source>
        <dbReference type="ARBA" id="ARBA00040965"/>
    </source>
</evidence>
<dbReference type="PANTHER" id="PTHR11129">
    <property type="entry name" value="PROTEIN FARNESYLTRANSFERASE ALPHA SUBUNIT/RAB GERANYLGERANYL TRANSFERASE ALPHA SUBUNIT"/>
    <property type="match status" value="1"/>
</dbReference>
<evidence type="ECO:0000313" key="15">
    <source>
        <dbReference type="EMBL" id="KAK9864908.1"/>
    </source>
</evidence>
<evidence type="ECO:0000256" key="3">
    <source>
        <dbReference type="ARBA" id="ARBA00012700"/>
    </source>
</evidence>
<protein>
    <recommendedName>
        <fullName evidence="9">Protein farnesyltransferase/geranylgeranyltransferase type-1 subunit alpha</fullName>
        <ecNumber evidence="4">2.5.1.58</ecNumber>
        <ecNumber evidence="3">2.5.1.59</ecNumber>
    </recommendedName>
    <alternativeName>
        <fullName evidence="12">CAAX farnesyltransferase subunit alpha</fullName>
    </alternativeName>
    <alternativeName>
        <fullName evidence="11">FTase-alpha</fullName>
    </alternativeName>
    <alternativeName>
        <fullName evidence="10">Ras proteins prenyltransferase subunit alpha</fullName>
    </alternativeName>
    <alternativeName>
        <fullName evidence="13">Type I protein geranyl-geranyltransferase subunit alpha</fullName>
    </alternativeName>
</protein>
<dbReference type="AlphaFoldDB" id="A0AAW1T6S0"/>
<comment type="cofactor">
    <cofactor evidence="1">
        <name>Mg(2+)</name>
        <dbReference type="ChEBI" id="CHEBI:18420"/>
    </cofactor>
</comment>
<dbReference type="GO" id="GO:0005965">
    <property type="term" value="C:protein farnesyltransferase complex"/>
    <property type="evidence" value="ECO:0007669"/>
    <property type="project" value="TreeGrafter"/>
</dbReference>
<dbReference type="EC" id="2.5.1.59" evidence="3"/>
<evidence type="ECO:0000256" key="11">
    <source>
        <dbReference type="ARBA" id="ARBA00042436"/>
    </source>
</evidence>
<name>A0AAW1T6S0_9CHLO</name>
<dbReference type="Proteomes" id="UP001485043">
    <property type="component" value="Unassembled WGS sequence"/>
</dbReference>
<dbReference type="GO" id="GO:0005953">
    <property type="term" value="C:CAAX-protein geranylgeranyltransferase complex"/>
    <property type="evidence" value="ECO:0007669"/>
    <property type="project" value="TreeGrafter"/>
</dbReference>
<dbReference type="PANTHER" id="PTHR11129:SF1">
    <property type="entry name" value="PROTEIN FARNESYLTRANSFERASE_GERANYLGERANYLTRANSFERASE TYPE-1 SUBUNIT ALPHA"/>
    <property type="match status" value="1"/>
</dbReference>
<keyword evidence="6" id="KW-0808">Transferase</keyword>
<evidence type="ECO:0000256" key="4">
    <source>
        <dbReference type="ARBA" id="ARBA00012702"/>
    </source>
</evidence>
<evidence type="ECO:0000256" key="6">
    <source>
        <dbReference type="ARBA" id="ARBA00022679"/>
    </source>
</evidence>
<dbReference type="PROSITE" id="PS51147">
    <property type="entry name" value="PFTA"/>
    <property type="match status" value="3"/>
</dbReference>
<dbReference type="SUPFAM" id="SSF48439">
    <property type="entry name" value="Protein prenylyltransferase"/>
    <property type="match status" value="1"/>
</dbReference>
<comment type="similarity">
    <text evidence="2">Belongs to the protein prenyltransferase subunit alpha family.</text>
</comment>
<organism evidence="15 16">
    <name type="scientific">Apatococcus fuscideae</name>
    <dbReference type="NCBI Taxonomy" id="2026836"/>
    <lineage>
        <taxon>Eukaryota</taxon>
        <taxon>Viridiplantae</taxon>
        <taxon>Chlorophyta</taxon>
        <taxon>core chlorophytes</taxon>
        <taxon>Trebouxiophyceae</taxon>
        <taxon>Chlorellales</taxon>
        <taxon>Chlorellaceae</taxon>
        <taxon>Apatococcus</taxon>
    </lineage>
</organism>
<keyword evidence="8" id="KW-0460">Magnesium</keyword>
<evidence type="ECO:0000256" key="2">
    <source>
        <dbReference type="ARBA" id="ARBA00006734"/>
    </source>
</evidence>
<evidence type="ECO:0000256" key="10">
    <source>
        <dbReference type="ARBA" id="ARBA00041392"/>
    </source>
</evidence>
<dbReference type="EC" id="2.5.1.58" evidence="4"/>
<dbReference type="InterPro" id="IPR002088">
    <property type="entry name" value="Prenyl_trans_a"/>
</dbReference>
<evidence type="ECO:0000256" key="1">
    <source>
        <dbReference type="ARBA" id="ARBA00001946"/>
    </source>
</evidence>
<dbReference type="GO" id="GO:0004660">
    <property type="term" value="F:protein farnesyltransferase activity"/>
    <property type="evidence" value="ECO:0007669"/>
    <property type="project" value="UniProtKB-EC"/>
</dbReference>
<evidence type="ECO:0000256" key="13">
    <source>
        <dbReference type="ARBA" id="ARBA00043219"/>
    </source>
</evidence>
<proteinExistence type="inferred from homology"/>
<accession>A0AAW1T6S0</accession>